<keyword evidence="3" id="KW-1185">Reference proteome</keyword>
<sequence>MLKPSRSSVSTCIASPFLLSMGGTDRSLQRQEQEGARGGALGAGPIDSHASSAEGQTLVVRIRASGDTEDTVLRIKAVAKNDQKDGGEEGQAVTAARRTSKMTAARRSQQALQTLCILHRPGEASSSDSGSEMMMRLWKCLTRPRKIDAVDLTNVDTTDDDEEDEDSDDEEDEDSDEDDSNSK</sequence>
<dbReference type="EMBL" id="CAICTM010001236">
    <property type="protein sequence ID" value="CAB9521840.1"/>
    <property type="molecule type" value="Genomic_DNA"/>
</dbReference>
<dbReference type="Proteomes" id="UP001153069">
    <property type="component" value="Unassembled WGS sequence"/>
</dbReference>
<proteinExistence type="predicted"/>
<accession>A0A9N8ENM3</accession>
<protein>
    <submittedName>
        <fullName evidence="2">Uncharacterized protein</fullName>
    </submittedName>
</protein>
<organism evidence="2 3">
    <name type="scientific">Seminavis robusta</name>
    <dbReference type="NCBI Taxonomy" id="568900"/>
    <lineage>
        <taxon>Eukaryota</taxon>
        <taxon>Sar</taxon>
        <taxon>Stramenopiles</taxon>
        <taxon>Ochrophyta</taxon>
        <taxon>Bacillariophyta</taxon>
        <taxon>Bacillariophyceae</taxon>
        <taxon>Bacillariophycidae</taxon>
        <taxon>Naviculales</taxon>
        <taxon>Naviculaceae</taxon>
        <taxon>Seminavis</taxon>
    </lineage>
</organism>
<gene>
    <name evidence="2" type="ORF">SEMRO_1238_G255250.1</name>
</gene>
<reference evidence="2" key="1">
    <citation type="submission" date="2020-06" db="EMBL/GenBank/DDBJ databases">
        <authorList>
            <consortium name="Plant Systems Biology data submission"/>
        </authorList>
    </citation>
    <scope>NUCLEOTIDE SEQUENCE</scope>
    <source>
        <strain evidence="2">D6</strain>
    </source>
</reference>
<feature type="region of interest" description="Disordered" evidence="1">
    <location>
        <begin position="22"/>
        <end position="55"/>
    </location>
</feature>
<evidence type="ECO:0000256" key="1">
    <source>
        <dbReference type="SAM" id="MobiDB-lite"/>
    </source>
</evidence>
<feature type="region of interest" description="Disordered" evidence="1">
    <location>
        <begin position="149"/>
        <end position="183"/>
    </location>
</feature>
<feature type="compositionally biased region" description="Acidic residues" evidence="1">
    <location>
        <begin position="157"/>
        <end position="183"/>
    </location>
</feature>
<evidence type="ECO:0000313" key="3">
    <source>
        <dbReference type="Proteomes" id="UP001153069"/>
    </source>
</evidence>
<comment type="caution">
    <text evidence="2">The sequence shown here is derived from an EMBL/GenBank/DDBJ whole genome shotgun (WGS) entry which is preliminary data.</text>
</comment>
<name>A0A9N8ENM3_9STRA</name>
<dbReference type="AlphaFoldDB" id="A0A9N8ENM3"/>
<evidence type="ECO:0000313" key="2">
    <source>
        <dbReference type="EMBL" id="CAB9521840.1"/>
    </source>
</evidence>